<accession>A0ABN9Y218</accession>
<sequence length="369" mass="41643">DGAWVSEDDAASGAPAASAALAAPPDEEAKRGIQFLPPRAGDAKDTGRLVSLSDEDDSSDGDAKDTERLVSLSDEDDSSDDDFDSSESDDVASAAAIMRLCEPGLVKERRRRISRLIKEMTSACEHIPHPDDVMEGIHHWNDTPEYWNQRWDIARAWASHQMHYLRELTDAWEGISLGEGKYWLCNAWPNLIRAASGAPRVECLPRGHPGWGHLREVFGISSIPEFLKHLFIKHDVEVRVVRYSGWTRVRQNCVTHPRLWHSQFARTESSLSFVYWRDNSKWLEWRGVEWILNEQPDGQTTLLRRAPAASGAASGMFEVGMRQGQVVALAQMFALGAKYCTAYDMHKLCMDLPILAHKHKRDNKRARTK</sequence>
<evidence type="ECO:0000313" key="2">
    <source>
        <dbReference type="EMBL" id="CAK0906517.1"/>
    </source>
</evidence>
<evidence type="ECO:0000256" key="1">
    <source>
        <dbReference type="SAM" id="MobiDB-lite"/>
    </source>
</evidence>
<reference evidence="2" key="1">
    <citation type="submission" date="2023-10" db="EMBL/GenBank/DDBJ databases">
        <authorList>
            <person name="Chen Y."/>
            <person name="Shah S."/>
            <person name="Dougan E. K."/>
            <person name="Thang M."/>
            <person name="Chan C."/>
        </authorList>
    </citation>
    <scope>NUCLEOTIDE SEQUENCE [LARGE SCALE GENOMIC DNA]</scope>
</reference>
<feature type="compositionally biased region" description="Acidic residues" evidence="1">
    <location>
        <begin position="1"/>
        <end position="10"/>
    </location>
</feature>
<dbReference type="Proteomes" id="UP001189429">
    <property type="component" value="Unassembled WGS sequence"/>
</dbReference>
<feature type="region of interest" description="Disordered" evidence="1">
    <location>
        <begin position="1"/>
        <end position="89"/>
    </location>
</feature>
<name>A0ABN9Y218_9DINO</name>
<proteinExistence type="predicted"/>
<dbReference type="EMBL" id="CAUYUJ010021704">
    <property type="protein sequence ID" value="CAK0906517.1"/>
    <property type="molecule type" value="Genomic_DNA"/>
</dbReference>
<protein>
    <submittedName>
        <fullName evidence="2">Uncharacterized protein</fullName>
    </submittedName>
</protein>
<organism evidence="2 3">
    <name type="scientific">Prorocentrum cordatum</name>
    <dbReference type="NCBI Taxonomy" id="2364126"/>
    <lineage>
        <taxon>Eukaryota</taxon>
        <taxon>Sar</taxon>
        <taxon>Alveolata</taxon>
        <taxon>Dinophyceae</taxon>
        <taxon>Prorocentrales</taxon>
        <taxon>Prorocentraceae</taxon>
        <taxon>Prorocentrum</taxon>
    </lineage>
</organism>
<feature type="compositionally biased region" description="Acidic residues" evidence="1">
    <location>
        <begin position="73"/>
        <end position="89"/>
    </location>
</feature>
<feature type="non-terminal residue" evidence="2">
    <location>
        <position position="1"/>
    </location>
</feature>
<comment type="caution">
    <text evidence="2">The sequence shown here is derived from an EMBL/GenBank/DDBJ whole genome shotgun (WGS) entry which is preliminary data.</text>
</comment>
<evidence type="ECO:0000313" key="3">
    <source>
        <dbReference type="Proteomes" id="UP001189429"/>
    </source>
</evidence>
<keyword evidence="3" id="KW-1185">Reference proteome</keyword>
<gene>
    <name evidence="2" type="ORF">PCOR1329_LOCUS81804</name>
</gene>
<feature type="compositionally biased region" description="Low complexity" evidence="1">
    <location>
        <begin position="11"/>
        <end position="24"/>
    </location>
</feature>